<proteinExistence type="predicted"/>
<evidence type="ECO:0000313" key="1">
    <source>
        <dbReference type="EMBL" id="BBX16908.1"/>
    </source>
</evidence>
<dbReference type="KEGG" id="mdu:MDUV_17680"/>
<dbReference type="RefSeq" id="WP_098004370.1">
    <property type="nucleotide sequence ID" value="NZ_AP022563.1"/>
</dbReference>
<organism evidence="1 2">
    <name type="scientific">Mycolicibacterium duvalii</name>
    <dbReference type="NCBI Taxonomy" id="39688"/>
    <lineage>
        <taxon>Bacteria</taxon>
        <taxon>Bacillati</taxon>
        <taxon>Actinomycetota</taxon>
        <taxon>Actinomycetes</taxon>
        <taxon>Mycobacteriales</taxon>
        <taxon>Mycobacteriaceae</taxon>
        <taxon>Mycolicibacterium</taxon>
    </lineage>
</organism>
<evidence type="ECO:0000313" key="2">
    <source>
        <dbReference type="Proteomes" id="UP000467006"/>
    </source>
</evidence>
<sequence length="116" mass="13369">MPKFTDADGVRWSVRRHWMPLLTYLDMTSWGSSWFGVLMFVIALPFLLAWPFWLLAKLFGVPWKIVAKRAGEEVVVEKVAGWRASGRRIDEIAHCIRVSGRVPEPGEQIQDLRPYA</sequence>
<dbReference type="EMBL" id="AP022563">
    <property type="protein sequence ID" value="BBX16908.1"/>
    <property type="molecule type" value="Genomic_DNA"/>
</dbReference>
<accession>A0A7I7K003</accession>
<name>A0A7I7K003_9MYCO</name>
<dbReference type="AlphaFoldDB" id="A0A7I7K003"/>
<keyword evidence="2" id="KW-1185">Reference proteome</keyword>
<reference evidence="1 2" key="1">
    <citation type="journal article" date="2019" name="Emerg. Microbes Infect.">
        <title>Comprehensive subspecies identification of 175 nontuberculous mycobacteria species based on 7547 genomic profiles.</title>
        <authorList>
            <person name="Matsumoto Y."/>
            <person name="Kinjo T."/>
            <person name="Motooka D."/>
            <person name="Nabeya D."/>
            <person name="Jung N."/>
            <person name="Uechi K."/>
            <person name="Horii T."/>
            <person name="Iida T."/>
            <person name="Fujita J."/>
            <person name="Nakamura S."/>
        </authorList>
    </citation>
    <scope>NUCLEOTIDE SEQUENCE [LARGE SCALE GENOMIC DNA]</scope>
    <source>
        <strain evidence="1 2">JCM 6396</strain>
    </source>
</reference>
<protein>
    <submittedName>
        <fullName evidence="1">Uncharacterized protein</fullName>
    </submittedName>
</protein>
<dbReference type="Proteomes" id="UP000467006">
    <property type="component" value="Chromosome"/>
</dbReference>
<gene>
    <name evidence="1" type="ORF">MDUV_17680</name>
</gene>
<dbReference type="OrthoDB" id="4735550at2"/>